<sequence length="293" mass="33732">MSHEDGRELDVLPSAETRLHNLMRRAGLAVPPGAYIVTLAVLLEPNEDEVDAPLRRKHDTLVDDGTVPVFEIGINQLMRLKPSANNGVPTAPVKPLLSRALTFWSWVHWWEVWPATGKVPHFEQHDSWLVWYSNAGRSDQVVASRLEKYPDRAFAHRKERDAFVTAHQPPFLDPTRFLGQLAWTWTGEDYILFDADHVLPEFHILGLLQGGDKRTATVLAYPFLYYLAAERVKQQNAKEEREHERNGRGKEIKRLSPPEPRIFGCQASVETWEHIRRNLRRTLHAANPLKKRK</sequence>
<dbReference type="EMBL" id="BQKY01000008">
    <property type="protein sequence ID" value="GJN91283.1"/>
    <property type="molecule type" value="Genomic_DNA"/>
</dbReference>
<protein>
    <submittedName>
        <fullName evidence="2">Uncharacterized protein</fullName>
    </submittedName>
</protein>
<comment type="caution">
    <text evidence="2">The sequence shown here is derived from an EMBL/GenBank/DDBJ whole genome shotgun (WGS) entry which is preliminary data.</text>
</comment>
<name>A0AAV5GRH0_9BASI</name>
<proteinExistence type="predicted"/>
<feature type="region of interest" description="Disordered" evidence="1">
    <location>
        <begin position="235"/>
        <end position="259"/>
    </location>
</feature>
<organism evidence="2 3">
    <name type="scientific">Rhodotorula paludigena</name>
    <dbReference type="NCBI Taxonomy" id="86838"/>
    <lineage>
        <taxon>Eukaryota</taxon>
        <taxon>Fungi</taxon>
        <taxon>Dikarya</taxon>
        <taxon>Basidiomycota</taxon>
        <taxon>Pucciniomycotina</taxon>
        <taxon>Microbotryomycetes</taxon>
        <taxon>Sporidiobolales</taxon>
        <taxon>Sporidiobolaceae</taxon>
        <taxon>Rhodotorula</taxon>
    </lineage>
</organism>
<dbReference type="AlphaFoldDB" id="A0AAV5GRH0"/>
<dbReference type="Proteomes" id="UP001342314">
    <property type="component" value="Unassembled WGS sequence"/>
</dbReference>
<evidence type="ECO:0000256" key="1">
    <source>
        <dbReference type="SAM" id="MobiDB-lite"/>
    </source>
</evidence>
<gene>
    <name evidence="2" type="ORF">Rhopal_004302-T1</name>
</gene>
<accession>A0AAV5GRH0</accession>
<evidence type="ECO:0000313" key="3">
    <source>
        <dbReference type="Proteomes" id="UP001342314"/>
    </source>
</evidence>
<evidence type="ECO:0000313" key="2">
    <source>
        <dbReference type="EMBL" id="GJN91283.1"/>
    </source>
</evidence>
<feature type="compositionally biased region" description="Basic and acidic residues" evidence="1">
    <location>
        <begin position="235"/>
        <end position="256"/>
    </location>
</feature>
<keyword evidence="3" id="KW-1185">Reference proteome</keyword>
<reference evidence="2 3" key="1">
    <citation type="submission" date="2021-12" db="EMBL/GenBank/DDBJ databases">
        <title>High titer production of polyol ester of fatty acids by Rhodotorula paludigena BS15 towards product separation-free biomass refinery.</title>
        <authorList>
            <person name="Mano J."/>
            <person name="Ono H."/>
            <person name="Tanaka T."/>
            <person name="Naito K."/>
            <person name="Sushida H."/>
            <person name="Ike M."/>
            <person name="Tokuyasu K."/>
            <person name="Kitaoka M."/>
        </authorList>
    </citation>
    <scope>NUCLEOTIDE SEQUENCE [LARGE SCALE GENOMIC DNA]</scope>
    <source>
        <strain evidence="2 3">BS15</strain>
    </source>
</reference>